<feature type="domain" description="Glycosyl transferase family 1" evidence="1">
    <location>
        <begin position="173"/>
        <end position="330"/>
    </location>
</feature>
<sequence>MKILLLIGDITIGGGAERVVINLANALFELKYNVKIFSFYKQGQDIAYELNENIKIDYLYHKSKTDVKKEKPLYKLYYKHYESYILKQKYKDIDVMIFNNCPHFPFFKNKNTKYINFIHMSFKKYRKRNNYFDALVILSNKQIEQWKKYHKNVWVIPNFLSCKSLQNANLCNKNILNVGRMALEDQKGFLRLIDIWKMVQKKEIYKDWTLTIVGDGELKKTIEQKIKAYELENSVILKPFTKEIEKEYLQASIYAMTSLYEGFPMVLVEVSSYGVPLVSFDINTGPSDIIENKKSGFLIEDGNFQEFADKICLLMDNENLRKQMGQNAKEKIQNEFSKEIIMQKWIKLINS</sequence>
<dbReference type="EMBL" id="AACSIE010000001">
    <property type="protein sequence ID" value="EAL9203662.1"/>
    <property type="molecule type" value="Genomic_DNA"/>
</dbReference>
<evidence type="ECO:0000313" key="3">
    <source>
        <dbReference type="Proteomes" id="UP000411403"/>
    </source>
</evidence>
<keyword evidence="2" id="KW-0808">Transferase</keyword>
<dbReference type="Pfam" id="PF00534">
    <property type="entry name" value="Glycos_transf_1"/>
    <property type="match status" value="1"/>
</dbReference>
<gene>
    <name evidence="2" type="ORF">DYU70_00535</name>
</gene>
<dbReference type="Proteomes" id="UP000411403">
    <property type="component" value="Unassembled WGS sequence"/>
</dbReference>
<dbReference type="RefSeq" id="WP_002777221.1">
    <property type="nucleotide sequence ID" value="NZ_CAJGXT010000007.1"/>
</dbReference>
<dbReference type="InterPro" id="IPR001296">
    <property type="entry name" value="Glyco_trans_1"/>
</dbReference>
<evidence type="ECO:0000259" key="1">
    <source>
        <dbReference type="Pfam" id="PF00534"/>
    </source>
</evidence>
<accession>A0A3Z7YXN5</accession>
<dbReference type="Gene3D" id="3.40.50.2000">
    <property type="entry name" value="Glycogen Phosphorylase B"/>
    <property type="match status" value="2"/>
</dbReference>
<evidence type="ECO:0000313" key="2">
    <source>
        <dbReference type="EMBL" id="EAL9203662.1"/>
    </source>
</evidence>
<name>A0A3Z7YXN5_CAMCO</name>
<reference evidence="2 3" key="1">
    <citation type="submission" date="2018-08" db="EMBL/GenBank/DDBJ databases">
        <authorList>
            <consortium name="NARMS: The National Antimicrobial Resistance Monitoring System"/>
        </authorList>
    </citation>
    <scope>NUCLEOTIDE SEQUENCE [LARGE SCALE GENOMIC DNA]</scope>
    <source>
        <strain evidence="2 3">CVM N17C171</strain>
    </source>
</reference>
<dbReference type="GO" id="GO:0016757">
    <property type="term" value="F:glycosyltransferase activity"/>
    <property type="evidence" value="ECO:0007669"/>
    <property type="project" value="InterPro"/>
</dbReference>
<dbReference type="CDD" id="cd03820">
    <property type="entry name" value="GT4_AmsD-like"/>
    <property type="match status" value="1"/>
</dbReference>
<protein>
    <submittedName>
        <fullName evidence="2">Glycosyltransferase family 4 protein</fullName>
    </submittedName>
</protein>
<dbReference type="AlphaFoldDB" id="A0A3Z7YXN5"/>
<dbReference type="PANTHER" id="PTHR12526">
    <property type="entry name" value="GLYCOSYLTRANSFERASE"/>
    <property type="match status" value="1"/>
</dbReference>
<dbReference type="PANTHER" id="PTHR12526:SF630">
    <property type="entry name" value="GLYCOSYLTRANSFERASE"/>
    <property type="match status" value="1"/>
</dbReference>
<organism evidence="2 3">
    <name type="scientific">Campylobacter coli</name>
    <dbReference type="NCBI Taxonomy" id="195"/>
    <lineage>
        <taxon>Bacteria</taxon>
        <taxon>Pseudomonadati</taxon>
        <taxon>Campylobacterota</taxon>
        <taxon>Epsilonproteobacteria</taxon>
        <taxon>Campylobacterales</taxon>
        <taxon>Campylobacteraceae</taxon>
        <taxon>Campylobacter</taxon>
    </lineage>
</organism>
<dbReference type="SUPFAM" id="SSF53756">
    <property type="entry name" value="UDP-Glycosyltransferase/glycogen phosphorylase"/>
    <property type="match status" value="1"/>
</dbReference>
<proteinExistence type="predicted"/>
<comment type="caution">
    <text evidence="2">The sequence shown here is derived from an EMBL/GenBank/DDBJ whole genome shotgun (WGS) entry which is preliminary data.</text>
</comment>